<dbReference type="InterPro" id="IPR051727">
    <property type="entry name" value="DnaJ_C3_Co-chaperones"/>
</dbReference>
<evidence type="ECO:0000313" key="9">
    <source>
        <dbReference type="EMBL" id="CAH0380285.1"/>
    </source>
</evidence>
<keyword evidence="4" id="KW-0863">Zinc-finger</keyword>
<dbReference type="SMART" id="SM00343">
    <property type="entry name" value="ZnF_C2HC"/>
    <property type="match status" value="2"/>
</dbReference>
<dbReference type="InterPro" id="IPR036875">
    <property type="entry name" value="Znf_CCHC_sf"/>
</dbReference>
<dbReference type="GO" id="GO:0034975">
    <property type="term" value="P:protein folding in endoplasmic reticulum"/>
    <property type="evidence" value="ECO:0007669"/>
    <property type="project" value="TreeGrafter"/>
</dbReference>
<dbReference type="InterPro" id="IPR011990">
    <property type="entry name" value="TPR-like_helical_dom_sf"/>
</dbReference>
<evidence type="ECO:0000256" key="1">
    <source>
        <dbReference type="ARBA" id="ARBA00004240"/>
    </source>
</evidence>
<keyword evidence="4" id="KW-0479">Metal-binding</keyword>
<dbReference type="GO" id="GO:0051087">
    <property type="term" value="F:protein-folding chaperone binding"/>
    <property type="evidence" value="ECO:0007669"/>
    <property type="project" value="TreeGrafter"/>
</dbReference>
<dbReference type="SUPFAM" id="SSF57756">
    <property type="entry name" value="Retrovirus zinc finger-like domains"/>
    <property type="match status" value="1"/>
</dbReference>
<sequence>MATTNGSPSIHSAPCVALQLKAASWSSDADEISAFETRAAEAASRFGRVLDVRLANGSGTTRTVRIYFADVSGAVCCATRFTCNGVTRENYTYENMEPPSLVTFRDLPKPKDASELARDVGVECGEFGRVLDARYVDDTVVISFSTPSGAAAASIALDGAAFDGYRCAAFFGNKSEEPCCVLRGPLDGIDDDLSQMEVVGDVEEACAMLGEVRSVSSRDGAILIAYDENRGAAACARTMHGRVFDGREVSATAALRGGYEAEAELCAAVVNALEVKPPERPIEKKKELTKEDTLKKAIQALRKAVLASPSDVQLRNNLAGALTRIGGVGELEEACRHATHATRLKPDDAWGHYRLGVARFQKGDVAKAQTALRLAASLAPDRADFAEIAAKADEAALALLDPMDAFAAQAEAEAKKALVDSEAKAKREKETQRFGKGKRKLEDDSDDEGELLNVNSRAHCYICKQWGHSKKDCPLARCQYCHEIGHRKSDCPLFTQALQNAAEEEKKARRKQGYEKKKLRRKEEWTKMLREQTGVDGFAALYRVLGLPERKLATASEIKKAYHKRSLAYHPDKHPDDPDGAKERFLEIKAAYELLLEGMETGGAGLGGAVFSAGELTDAAAASALQKKVKALEKKVKASAAWSG</sequence>
<feature type="compositionally biased region" description="Basic and acidic residues" evidence="5">
    <location>
        <begin position="421"/>
        <end position="433"/>
    </location>
</feature>
<dbReference type="Gene3D" id="3.30.70.330">
    <property type="match status" value="1"/>
</dbReference>
<dbReference type="Proteomes" id="UP000789595">
    <property type="component" value="Unassembled WGS sequence"/>
</dbReference>
<dbReference type="CDD" id="cd06257">
    <property type="entry name" value="DnaJ"/>
    <property type="match status" value="1"/>
</dbReference>
<dbReference type="GO" id="GO:0005783">
    <property type="term" value="C:endoplasmic reticulum"/>
    <property type="evidence" value="ECO:0007669"/>
    <property type="project" value="UniProtKB-SubCell"/>
</dbReference>
<evidence type="ECO:0000313" key="8">
    <source>
        <dbReference type="EMBL" id="CAE0703027.1"/>
    </source>
</evidence>
<dbReference type="InterPro" id="IPR012677">
    <property type="entry name" value="Nucleotide-bd_a/b_plait_sf"/>
</dbReference>
<dbReference type="EMBL" id="CAKKNE010000006">
    <property type="protein sequence ID" value="CAH0380285.1"/>
    <property type="molecule type" value="Genomic_DNA"/>
</dbReference>
<protein>
    <submittedName>
        <fullName evidence="8">Uncharacterized protein</fullName>
    </submittedName>
</protein>
<dbReference type="Gene3D" id="1.25.40.10">
    <property type="entry name" value="Tetratricopeptide repeat domain"/>
    <property type="match status" value="1"/>
</dbReference>
<reference evidence="9" key="2">
    <citation type="submission" date="2021-11" db="EMBL/GenBank/DDBJ databases">
        <authorList>
            <consortium name="Genoscope - CEA"/>
            <person name="William W."/>
        </authorList>
    </citation>
    <scope>NUCLEOTIDE SEQUENCE</scope>
</reference>
<dbReference type="PANTHER" id="PTHR44140">
    <property type="entry name" value="LD25575P"/>
    <property type="match status" value="1"/>
</dbReference>
<gene>
    <name evidence="8" type="ORF">PCAL00307_LOCUS18474</name>
    <name evidence="9" type="ORF">PECAL_6P19270</name>
</gene>
<keyword evidence="2" id="KW-0732">Signal</keyword>
<feature type="region of interest" description="Disordered" evidence="5">
    <location>
        <begin position="421"/>
        <end position="447"/>
    </location>
</feature>
<evidence type="ECO:0000256" key="5">
    <source>
        <dbReference type="SAM" id="MobiDB-lite"/>
    </source>
</evidence>
<dbReference type="Pfam" id="PF13181">
    <property type="entry name" value="TPR_8"/>
    <property type="match status" value="1"/>
</dbReference>
<name>A0A7S4A454_9STRA</name>
<evidence type="ECO:0000313" key="10">
    <source>
        <dbReference type="Proteomes" id="UP000789595"/>
    </source>
</evidence>
<dbReference type="GO" id="GO:0051787">
    <property type="term" value="F:misfolded protein binding"/>
    <property type="evidence" value="ECO:0007669"/>
    <property type="project" value="TreeGrafter"/>
</dbReference>
<keyword evidence="4" id="KW-0862">Zinc</keyword>
<dbReference type="Pfam" id="PF00226">
    <property type="entry name" value="DnaJ"/>
    <property type="match status" value="1"/>
</dbReference>
<evidence type="ECO:0000256" key="3">
    <source>
        <dbReference type="ARBA" id="ARBA00022824"/>
    </source>
</evidence>
<organism evidence="8">
    <name type="scientific">Pelagomonas calceolata</name>
    <dbReference type="NCBI Taxonomy" id="35677"/>
    <lineage>
        <taxon>Eukaryota</taxon>
        <taxon>Sar</taxon>
        <taxon>Stramenopiles</taxon>
        <taxon>Ochrophyta</taxon>
        <taxon>Pelagophyceae</taxon>
        <taxon>Pelagomonadales</taxon>
        <taxon>Pelagomonadaceae</taxon>
        <taxon>Pelagomonas</taxon>
    </lineage>
</organism>
<dbReference type="InterPro" id="IPR036869">
    <property type="entry name" value="J_dom_sf"/>
</dbReference>
<dbReference type="InterPro" id="IPR019734">
    <property type="entry name" value="TPR_rpt"/>
</dbReference>
<dbReference type="SUPFAM" id="SSF54928">
    <property type="entry name" value="RNA-binding domain, RBD"/>
    <property type="match status" value="2"/>
</dbReference>
<dbReference type="PROSITE" id="PS50076">
    <property type="entry name" value="DNAJ_2"/>
    <property type="match status" value="1"/>
</dbReference>
<feature type="domain" description="J" evidence="6">
    <location>
        <begin position="540"/>
        <end position="600"/>
    </location>
</feature>
<dbReference type="EMBL" id="HBIW01021449">
    <property type="protein sequence ID" value="CAE0703027.1"/>
    <property type="molecule type" value="Transcribed_RNA"/>
</dbReference>
<evidence type="ECO:0000256" key="2">
    <source>
        <dbReference type="ARBA" id="ARBA00022729"/>
    </source>
</evidence>
<dbReference type="SUPFAM" id="SSF46565">
    <property type="entry name" value="Chaperone J-domain"/>
    <property type="match status" value="1"/>
</dbReference>
<accession>A0A7S4A454</accession>
<reference evidence="8" key="1">
    <citation type="submission" date="2021-01" db="EMBL/GenBank/DDBJ databases">
        <authorList>
            <person name="Corre E."/>
            <person name="Pelletier E."/>
            <person name="Niang G."/>
            <person name="Scheremetjew M."/>
            <person name="Finn R."/>
            <person name="Kale V."/>
            <person name="Holt S."/>
            <person name="Cochrane G."/>
            <person name="Meng A."/>
            <person name="Brown T."/>
            <person name="Cohen L."/>
        </authorList>
    </citation>
    <scope>NUCLEOTIDE SEQUENCE</scope>
    <source>
        <strain evidence="8">CCMP1756</strain>
    </source>
</reference>
<dbReference type="OrthoDB" id="10258585at2759"/>
<dbReference type="PROSITE" id="PS50158">
    <property type="entry name" value="ZF_CCHC"/>
    <property type="match status" value="1"/>
</dbReference>
<dbReference type="GO" id="GO:0003676">
    <property type="term" value="F:nucleic acid binding"/>
    <property type="evidence" value="ECO:0007669"/>
    <property type="project" value="InterPro"/>
</dbReference>
<keyword evidence="3" id="KW-0256">Endoplasmic reticulum</keyword>
<dbReference type="AlphaFoldDB" id="A0A7S4A454"/>
<keyword evidence="10" id="KW-1185">Reference proteome</keyword>
<dbReference type="GO" id="GO:0008270">
    <property type="term" value="F:zinc ion binding"/>
    <property type="evidence" value="ECO:0007669"/>
    <property type="project" value="UniProtKB-KW"/>
</dbReference>
<dbReference type="Gene3D" id="1.10.287.110">
    <property type="entry name" value="DnaJ domain"/>
    <property type="match status" value="1"/>
</dbReference>
<evidence type="ECO:0000259" key="6">
    <source>
        <dbReference type="PROSITE" id="PS50076"/>
    </source>
</evidence>
<feature type="domain" description="CCHC-type" evidence="7">
    <location>
        <begin position="460"/>
        <end position="474"/>
    </location>
</feature>
<proteinExistence type="predicted"/>
<dbReference type="PRINTS" id="PR00625">
    <property type="entry name" value="JDOMAIN"/>
</dbReference>
<comment type="subcellular location">
    <subcellularLocation>
        <location evidence="1">Endoplasmic reticulum</location>
    </subcellularLocation>
</comment>
<dbReference type="InterPro" id="IPR001878">
    <property type="entry name" value="Znf_CCHC"/>
</dbReference>
<dbReference type="PANTHER" id="PTHR44140:SF2">
    <property type="entry name" value="LD25575P"/>
    <property type="match status" value="1"/>
</dbReference>
<dbReference type="SMART" id="SM00271">
    <property type="entry name" value="DnaJ"/>
    <property type="match status" value="1"/>
</dbReference>
<dbReference type="InterPro" id="IPR001623">
    <property type="entry name" value="DnaJ_domain"/>
</dbReference>
<dbReference type="Gene3D" id="4.10.60.10">
    <property type="entry name" value="Zinc finger, CCHC-type"/>
    <property type="match status" value="1"/>
</dbReference>
<evidence type="ECO:0000259" key="7">
    <source>
        <dbReference type="PROSITE" id="PS50158"/>
    </source>
</evidence>
<evidence type="ECO:0000256" key="4">
    <source>
        <dbReference type="PROSITE-ProRule" id="PRU00047"/>
    </source>
</evidence>
<dbReference type="SUPFAM" id="SSF48452">
    <property type="entry name" value="TPR-like"/>
    <property type="match status" value="1"/>
</dbReference>
<dbReference type="InterPro" id="IPR035979">
    <property type="entry name" value="RBD_domain_sf"/>
</dbReference>